<proteinExistence type="predicted"/>
<evidence type="ECO:0000313" key="3">
    <source>
        <dbReference type="Proteomes" id="UP001157125"/>
    </source>
</evidence>
<keyword evidence="3" id="KW-1185">Reference proteome</keyword>
<dbReference type="Proteomes" id="UP001157125">
    <property type="component" value="Unassembled WGS sequence"/>
</dbReference>
<dbReference type="InterPro" id="IPR013429">
    <property type="entry name" value="Regulatory_FmdB_Zinc_ribbon"/>
</dbReference>
<dbReference type="PANTHER" id="PTHR34404">
    <property type="entry name" value="REGULATORY PROTEIN, FMDB FAMILY"/>
    <property type="match status" value="1"/>
</dbReference>
<protein>
    <recommendedName>
        <fullName evidence="1">Putative regulatory protein FmdB zinc ribbon domain-containing protein</fullName>
    </recommendedName>
</protein>
<feature type="domain" description="Putative regulatory protein FmdB zinc ribbon" evidence="1">
    <location>
        <begin position="1"/>
        <end position="41"/>
    </location>
</feature>
<sequence>MPTYTYACRECAHRFDTVQSIHDAALETCPECGGALRRVFGNVGVTFKGSGFYRNDSREGAKKSASA</sequence>
<comment type="caution">
    <text evidence="2">The sequence shown here is derived from an EMBL/GenBank/DDBJ whole genome shotgun (WGS) entry which is preliminary data.</text>
</comment>
<dbReference type="Pfam" id="PF09723">
    <property type="entry name" value="Zn_ribbon_8"/>
    <property type="match status" value="1"/>
</dbReference>
<name>A0ABQ6ICI9_9MICO</name>
<dbReference type="EMBL" id="BSUN01000001">
    <property type="protein sequence ID" value="GMA35085.1"/>
    <property type="molecule type" value="Genomic_DNA"/>
</dbReference>
<accession>A0ABQ6ICI9</accession>
<dbReference type="PANTHER" id="PTHR34404:SF2">
    <property type="entry name" value="CONSERVED SERINE RICH PROTEIN"/>
    <property type="match status" value="1"/>
</dbReference>
<organism evidence="2 3">
    <name type="scientific">Demequina litorisediminis</name>
    <dbReference type="NCBI Taxonomy" id="1849022"/>
    <lineage>
        <taxon>Bacteria</taxon>
        <taxon>Bacillati</taxon>
        <taxon>Actinomycetota</taxon>
        <taxon>Actinomycetes</taxon>
        <taxon>Micrococcales</taxon>
        <taxon>Demequinaceae</taxon>
        <taxon>Demequina</taxon>
    </lineage>
</organism>
<evidence type="ECO:0000259" key="1">
    <source>
        <dbReference type="SMART" id="SM00834"/>
    </source>
</evidence>
<reference evidence="3" key="1">
    <citation type="journal article" date="2019" name="Int. J. Syst. Evol. Microbiol.">
        <title>The Global Catalogue of Microorganisms (GCM) 10K type strain sequencing project: providing services to taxonomists for standard genome sequencing and annotation.</title>
        <authorList>
            <consortium name="The Broad Institute Genomics Platform"/>
            <consortium name="The Broad Institute Genome Sequencing Center for Infectious Disease"/>
            <person name="Wu L."/>
            <person name="Ma J."/>
        </authorList>
    </citation>
    <scope>NUCLEOTIDE SEQUENCE [LARGE SCALE GENOMIC DNA]</scope>
    <source>
        <strain evidence="3">NBRC 112299</strain>
    </source>
</reference>
<dbReference type="SMART" id="SM00834">
    <property type="entry name" value="CxxC_CXXC_SSSS"/>
    <property type="match status" value="1"/>
</dbReference>
<evidence type="ECO:0000313" key="2">
    <source>
        <dbReference type="EMBL" id="GMA35085.1"/>
    </source>
</evidence>
<gene>
    <name evidence="2" type="ORF">GCM10025876_12890</name>
</gene>
<dbReference type="RefSeq" id="WP_416815976.1">
    <property type="nucleotide sequence ID" value="NZ_BSUN01000001.1"/>
</dbReference>
<dbReference type="NCBIfam" id="TIGR02605">
    <property type="entry name" value="CxxC_CxxC_SSSS"/>
    <property type="match status" value="1"/>
</dbReference>